<dbReference type="AlphaFoldDB" id="A0A6I4U0T2"/>
<dbReference type="Pfam" id="PF13356">
    <property type="entry name" value="Arm-DNA-bind_3"/>
    <property type="match status" value="1"/>
</dbReference>
<dbReference type="Pfam" id="PF22022">
    <property type="entry name" value="Phage_int_M"/>
    <property type="match status" value="1"/>
</dbReference>
<dbReference type="SUPFAM" id="SSF56349">
    <property type="entry name" value="DNA breaking-rejoining enzymes"/>
    <property type="match status" value="1"/>
</dbReference>
<accession>A0A6I4U0T2</accession>
<evidence type="ECO:0000259" key="5">
    <source>
        <dbReference type="PROSITE" id="PS51898"/>
    </source>
</evidence>
<keyword evidence="7" id="KW-1185">Reference proteome</keyword>
<gene>
    <name evidence="6" type="ORF">GRI68_05560</name>
</gene>
<dbReference type="Proteomes" id="UP000429229">
    <property type="component" value="Unassembled WGS sequence"/>
</dbReference>
<dbReference type="InterPro" id="IPR010998">
    <property type="entry name" value="Integrase_recombinase_N"/>
</dbReference>
<dbReference type="PROSITE" id="PS51898">
    <property type="entry name" value="TYR_RECOMBINASE"/>
    <property type="match status" value="1"/>
</dbReference>
<dbReference type="GO" id="GO:0006310">
    <property type="term" value="P:DNA recombination"/>
    <property type="evidence" value="ECO:0007669"/>
    <property type="project" value="UniProtKB-KW"/>
</dbReference>
<comment type="caution">
    <text evidence="6">The sequence shown here is derived from an EMBL/GenBank/DDBJ whole genome shotgun (WGS) entry which is preliminary data.</text>
</comment>
<evidence type="ECO:0000256" key="1">
    <source>
        <dbReference type="ARBA" id="ARBA00008857"/>
    </source>
</evidence>
<dbReference type="InterPro" id="IPR050808">
    <property type="entry name" value="Phage_Integrase"/>
</dbReference>
<proteinExistence type="inferred from homology"/>
<dbReference type="EMBL" id="WTYR01000001">
    <property type="protein sequence ID" value="MXP09639.1"/>
    <property type="molecule type" value="Genomic_DNA"/>
</dbReference>
<feature type="domain" description="Tyr recombinase" evidence="5">
    <location>
        <begin position="195"/>
        <end position="371"/>
    </location>
</feature>
<dbReference type="InterPro" id="IPR053876">
    <property type="entry name" value="Phage_int_M"/>
</dbReference>
<dbReference type="Gene3D" id="1.10.443.10">
    <property type="entry name" value="Intergrase catalytic core"/>
    <property type="match status" value="1"/>
</dbReference>
<protein>
    <submittedName>
        <fullName evidence="6">Tyrosine-type recombinase/integrase</fullName>
    </submittedName>
</protein>
<evidence type="ECO:0000256" key="3">
    <source>
        <dbReference type="ARBA" id="ARBA00023125"/>
    </source>
</evidence>
<dbReference type="InterPro" id="IPR038488">
    <property type="entry name" value="Integrase_DNA-bd_sf"/>
</dbReference>
<dbReference type="Gene3D" id="1.10.150.130">
    <property type="match status" value="1"/>
</dbReference>
<evidence type="ECO:0000313" key="6">
    <source>
        <dbReference type="EMBL" id="MXP09639.1"/>
    </source>
</evidence>
<dbReference type="PANTHER" id="PTHR30629">
    <property type="entry name" value="PROPHAGE INTEGRASE"/>
    <property type="match status" value="1"/>
</dbReference>
<keyword evidence="4" id="KW-0233">DNA recombination</keyword>
<dbReference type="GO" id="GO:0003677">
    <property type="term" value="F:DNA binding"/>
    <property type="evidence" value="ECO:0007669"/>
    <property type="project" value="UniProtKB-KW"/>
</dbReference>
<dbReference type="GO" id="GO:0015074">
    <property type="term" value="P:DNA integration"/>
    <property type="evidence" value="ECO:0007669"/>
    <property type="project" value="UniProtKB-KW"/>
</dbReference>
<evidence type="ECO:0000256" key="2">
    <source>
        <dbReference type="ARBA" id="ARBA00022908"/>
    </source>
</evidence>
<keyword evidence="3" id="KW-0238">DNA-binding</keyword>
<dbReference type="Gene3D" id="3.30.160.390">
    <property type="entry name" value="Integrase, DNA-binding domain"/>
    <property type="match status" value="1"/>
</dbReference>
<dbReference type="InterPro" id="IPR013762">
    <property type="entry name" value="Integrase-like_cat_sf"/>
</dbReference>
<name>A0A6I4U0T2_9SPHN</name>
<dbReference type="InterPro" id="IPR011010">
    <property type="entry name" value="DNA_brk_join_enz"/>
</dbReference>
<dbReference type="CDD" id="cd00801">
    <property type="entry name" value="INT_P4_C"/>
    <property type="match status" value="1"/>
</dbReference>
<dbReference type="RefSeq" id="WP_160616317.1">
    <property type="nucleotide sequence ID" value="NZ_WTYR01000001.1"/>
</dbReference>
<organism evidence="6 7">
    <name type="scientific">Alteriqipengyuania halimionae</name>
    <dbReference type="NCBI Taxonomy" id="1926630"/>
    <lineage>
        <taxon>Bacteria</taxon>
        <taxon>Pseudomonadati</taxon>
        <taxon>Pseudomonadota</taxon>
        <taxon>Alphaproteobacteria</taxon>
        <taxon>Sphingomonadales</taxon>
        <taxon>Erythrobacteraceae</taxon>
        <taxon>Alteriqipengyuania</taxon>
    </lineage>
</organism>
<sequence length="380" mass="43665">MRKALTDKSLKALRPKAKRYEVHDLLCPGFSARVSVRGTISFSVKYWYGIKQRRLALGRYPVVSLAKAREKAMDALRQVDEGIDPGSRRRQPGLFVEAVVEDYIRQYARPNNRSWRETQRILNREFVSVHGQRDIRKIARADILEIMDAASERGARYQSNRILANMRKMFNWCIERGIVETNPTNGIRKQHKEVARDRVLDDGEIVRLLRACGQDSYPYKQFVPLLLATAQRRGELANMRWSELDLEKRTWTIPAERSKNGKPHVVPLSNYAMKLLDEVPQFVDCDLVFTTTRVSPISSFSKALRRLHVVSGTSGWHLHDLRRSATSGMAGLGVEPHVAEKVLNHISGVISGVAAVYNRHDYMNEKRNSLEKWGRYLEEL</sequence>
<dbReference type="InterPro" id="IPR025166">
    <property type="entry name" value="Integrase_DNA_bind_dom"/>
</dbReference>
<dbReference type="InterPro" id="IPR002104">
    <property type="entry name" value="Integrase_catalytic"/>
</dbReference>
<dbReference type="OrthoDB" id="7615137at2"/>
<dbReference type="PANTHER" id="PTHR30629:SF2">
    <property type="entry name" value="PROPHAGE INTEGRASE INTS-RELATED"/>
    <property type="match status" value="1"/>
</dbReference>
<evidence type="ECO:0000256" key="4">
    <source>
        <dbReference type="ARBA" id="ARBA00023172"/>
    </source>
</evidence>
<keyword evidence="2" id="KW-0229">DNA integration</keyword>
<evidence type="ECO:0000313" key="7">
    <source>
        <dbReference type="Proteomes" id="UP000429229"/>
    </source>
</evidence>
<reference evidence="6 7" key="1">
    <citation type="submission" date="2019-12" db="EMBL/GenBank/DDBJ databases">
        <title>Genomic-based taxomic classification of the family Erythrobacteraceae.</title>
        <authorList>
            <person name="Xu L."/>
        </authorList>
    </citation>
    <scope>NUCLEOTIDE SEQUENCE [LARGE SCALE GENOMIC DNA]</scope>
    <source>
        <strain evidence="6 7">LMG 29519</strain>
    </source>
</reference>
<comment type="similarity">
    <text evidence="1">Belongs to the 'phage' integrase family.</text>
</comment>
<dbReference type="Pfam" id="PF00589">
    <property type="entry name" value="Phage_integrase"/>
    <property type="match status" value="1"/>
</dbReference>